<comment type="caution">
    <text evidence="2">The sequence shown here is derived from an EMBL/GenBank/DDBJ whole genome shotgun (WGS) entry which is preliminary data.</text>
</comment>
<gene>
    <name evidence="2" type="ORF">DH2020_020195</name>
</gene>
<keyword evidence="1" id="KW-0472">Membrane</keyword>
<keyword evidence="1" id="KW-1133">Transmembrane helix</keyword>
<keyword evidence="1" id="KW-0812">Transmembrane</keyword>
<organism evidence="2 3">
    <name type="scientific">Rehmannia glutinosa</name>
    <name type="common">Chinese foxglove</name>
    <dbReference type="NCBI Taxonomy" id="99300"/>
    <lineage>
        <taxon>Eukaryota</taxon>
        <taxon>Viridiplantae</taxon>
        <taxon>Streptophyta</taxon>
        <taxon>Embryophyta</taxon>
        <taxon>Tracheophyta</taxon>
        <taxon>Spermatophyta</taxon>
        <taxon>Magnoliopsida</taxon>
        <taxon>eudicotyledons</taxon>
        <taxon>Gunneridae</taxon>
        <taxon>Pentapetalae</taxon>
        <taxon>asterids</taxon>
        <taxon>lamiids</taxon>
        <taxon>Lamiales</taxon>
        <taxon>Orobanchaceae</taxon>
        <taxon>Rehmannieae</taxon>
        <taxon>Rehmannia</taxon>
    </lineage>
</organism>
<dbReference type="PANTHER" id="PTHR31414">
    <property type="entry name" value="TRANSMEMBRANE PROTEIN DDB_G0292058"/>
    <property type="match status" value="1"/>
</dbReference>
<dbReference type="InterPro" id="IPR040283">
    <property type="entry name" value="DDB_G0292058-like"/>
</dbReference>
<protein>
    <submittedName>
        <fullName evidence="2">Uncharacterized protein</fullName>
    </submittedName>
</protein>
<evidence type="ECO:0000313" key="3">
    <source>
        <dbReference type="Proteomes" id="UP001318860"/>
    </source>
</evidence>
<sequence>MAENYGSCRRMREREGMGKETNVPHIARYFRHHQASRRLDRTVRVDPLDNLKKYRGGYDITNQHYWSVSDEQTKVIIACGIVVEGDSKFHCRAKTVIDVIIDAAEKASDTIHNTTGAMKDMNSSLTQVDGSSKATEFLTLTSQRLDSQATNIERQAYKNRDLIDKGLNFIFAGDTCMAIEGFQQNPYNNSFSSILPCDELLSAKSVLTSVSAGIYDLLNKVNGNIYTSYGNILQICNPFSSPPMYEYQPWDCPPTSTQIGDVPQVLRMLACPDSEGETCNGGILIPANYYNTVEPYSTSIQTLLDAYPGMENLVQCQTIKDAFTEILHKHCKPLERYVRIIWTSLVFLALVLVALVLIWTIGADHEQNHHSLTGSVNPNYADVIERGTSKPTNNSESGLNHFFDKEDQISFKNLLQFIAALAKSVIPSEMVFCCASKVSRVIVNVVDPKTIWPKTQHSLAQQGQPPSIVSSDIL</sequence>
<keyword evidence="3" id="KW-1185">Reference proteome</keyword>
<evidence type="ECO:0000313" key="2">
    <source>
        <dbReference type="EMBL" id="KAK6146326.1"/>
    </source>
</evidence>
<dbReference type="PANTHER" id="PTHR31414:SF18">
    <property type="entry name" value="TRANSMEMBRANE PROTEIN-RELATED"/>
    <property type="match status" value="1"/>
</dbReference>
<proteinExistence type="predicted"/>
<feature type="transmembrane region" description="Helical" evidence="1">
    <location>
        <begin position="340"/>
        <end position="361"/>
    </location>
</feature>
<reference evidence="2 3" key="1">
    <citation type="journal article" date="2021" name="Comput. Struct. Biotechnol. J.">
        <title>De novo genome assembly of the potent medicinal plant Rehmannia glutinosa using nanopore technology.</title>
        <authorList>
            <person name="Ma L."/>
            <person name="Dong C."/>
            <person name="Song C."/>
            <person name="Wang X."/>
            <person name="Zheng X."/>
            <person name="Niu Y."/>
            <person name="Chen S."/>
            <person name="Feng W."/>
        </authorList>
    </citation>
    <scope>NUCLEOTIDE SEQUENCE [LARGE SCALE GENOMIC DNA]</scope>
    <source>
        <strain evidence="2">DH-2019</strain>
    </source>
</reference>
<name>A0ABR0WIC0_REHGL</name>
<dbReference type="EMBL" id="JABTTQ020000011">
    <property type="protein sequence ID" value="KAK6146326.1"/>
    <property type="molecule type" value="Genomic_DNA"/>
</dbReference>
<dbReference type="Proteomes" id="UP001318860">
    <property type="component" value="Unassembled WGS sequence"/>
</dbReference>
<evidence type="ECO:0000256" key="1">
    <source>
        <dbReference type="SAM" id="Phobius"/>
    </source>
</evidence>
<accession>A0ABR0WIC0</accession>